<name>A0A8J2LZQ9_9BILA</name>
<organism evidence="1 2">
    <name type="scientific">Cercopithifilaria johnstoni</name>
    <dbReference type="NCBI Taxonomy" id="2874296"/>
    <lineage>
        <taxon>Eukaryota</taxon>
        <taxon>Metazoa</taxon>
        <taxon>Ecdysozoa</taxon>
        <taxon>Nematoda</taxon>
        <taxon>Chromadorea</taxon>
        <taxon>Rhabditida</taxon>
        <taxon>Spirurina</taxon>
        <taxon>Spiruromorpha</taxon>
        <taxon>Filarioidea</taxon>
        <taxon>Onchocercidae</taxon>
        <taxon>Cercopithifilaria</taxon>
    </lineage>
</organism>
<sequence>TLLSIAETNAQFLHLNLLSFNNRAGHNSLNNSPAPSPAAQTTLNPFGSLPSAFGAGLLAGSLFGRGSPYPYYPYYGGYGGYGPYTPTNYYIYYGRYPYYYYYYRG</sequence>
<reference evidence="1" key="1">
    <citation type="submission" date="2021-09" db="EMBL/GenBank/DDBJ databases">
        <authorList>
            <consortium name="Pathogen Informatics"/>
        </authorList>
    </citation>
    <scope>NUCLEOTIDE SEQUENCE</scope>
</reference>
<dbReference type="EMBL" id="CAKAEH010000297">
    <property type="protein sequence ID" value="CAG9530526.1"/>
    <property type="molecule type" value="Genomic_DNA"/>
</dbReference>
<evidence type="ECO:0000313" key="1">
    <source>
        <dbReference type="EMBL" id="CAG9530526.1"/>
    </source>
</evidence>
<gene>
    <name evidence="1" type="ORF">CJOHNSTONI_LOCUS1016</name>
</gene>
<feature type="non-terminal residue" evidence="1">
    <location>
        <position position="1"/>
    </location>
</feature>
<dbReference type="AlphaFoldDB" id="A0A8J2LZQ9"/>
<evidence type="ECO:0000313" key="2">
    <source>
        <dbReference type="Proteomes" id="UP000746747"/>
    </source>
</evidence>
<proteinExistence type="predicted"/>
<protein>
    <submittedName>
        <fullName evidence="1">Uncharacterized protein</fullName>
    </submittedName>
</protein>
<accession>A0A8J2LZQ9</accession>
<dbReference type="Proteomes" id="UP000746747">
    <property type="component" value="Unassembled WGS sequence"/>
</dbReference>
<comment type="caution">
    <text evidence="1">The sequence shown here is derived from an EMBL/GenBank/DDBJ whole genome shotgun (WGS) entry which is preliminary data.</text>
</comment>
<keyword evidence="2" id="KW-1185">Reference proteome</keyword>